<evidence type="ECO:0000313" key="3">
    <source>
        <dbReference type="Proteomes" id="UP000319756"/>
    </source>
</evidence>
<dbReference type="EMBL" id="CP035485">
    <property type="protein sequence ID" value="QDI90230.1"/>
    <property type="molecule type" value="Genomic_DNA"/>
</dbReference>
<reference evidence="3" key="1">
    <citation type="submission" date="2019-01" db="EMBL/GenBank/DDBJ databases">
        <title>Genomic analysis of Salicibibacter sp. NKC3-5.</title>
        <authorList>
            <person name="Oh Y.J."/>
        </authorList>
    </citation>
    <scope>NUCLEOTIDE SEQUENCE [LARGE SCALE GENOMIC DNA]</scope>
    <source>
        <strain evidence="3">NKC3-5</strain>
    </source>
</reference>
<dbReference type="Proteomes" id="UP000319756">
    <property type="component" value="Chromosome"/>
</dbReference>
<dbReference type="AlphaFoldDB" id="A0A514LEG3"/>
<feature type="region of interest" description="Disordered" evidence="1">
    <location>
        <begin position="39"/>
        <end position="65"/>
    </location>
</feature>
<evidence type="ECO:0000256" key="1">
    <source>
        <dbReference type="SAM" id="MobiDB-lite"/>
    </source>
</evidence>
<name>A0A514LEG3_9BACI</name>
<sequence>MKNMQNMTLRELVAFVTFMTGKSEDEAMKMTMIDIQETAEQVKHSMKQSQSSNLRSMEGFKNRRN</sequence>
<dbReference type="OrthoDB" id="9936569at2"/>
<accession>A0A514LEG3</accession>
<dbReference type="RefSeq" id="WP_142087148.1">
    <property type="nucleotide sequence ID" value="NZ_CP035485.1"/>
</dbReference>
<keyword evidence="3" id="KW-1185">Reference proteome</keyword>
<evidence type="ECO:0000313" key="2">
    <source>
        <dbReference type="EMBL" id="QDI90230.1"/>
    </source>
</evidence>
<dbReference type="KEGG" id="sale:EPH95_02795"/>
<proteinExistence type="predicted"/>
<protein>
    <submittedName>
        <fullName evidence="2">Uncharacterized protein</fullName>
    </submittedName>
</protein>
<gene>
    <name evidence="2" type="ORF">EPH95_02795</name>
</gene>
<organism evidence="2 3">
    <name type="scientific">Salicibibacter halophilus</name>
    <dbReference type="NCBI Taxonomy" id="2502791"/>
    <lineage>
        <taxon>Bacteria</taxon>
        <taxon>Bacillati</taxon>
        <taxon>Bacillota</taxon>
        <taxon>Bacilli</taxon>
        <taxon>Bacillales</taxon>
        <taxon>Bacillaceae</taxon>
        <taxon>Salicibibacter</taxon>
    </lineage>
</organism>